<dbReference type="EMBL" id="JBEAFC010000001">
    <property type="protein sequence ID" value="KAL1569278.1"/>
    <property type="molecule type" value="Genomic_DNA"/>
</dbReference>
<gene>
    <name evidence="2" type="ORF">AAHA92_00774</name>
</gene>
<evidence type="ECO:0000313" key="2">
    <source>
        <dbReference type="EMBL" id="KAL1569278.1"/>
    </source>
</evidence>
<protein>
    <submittedName>
        <fullName evidence="2">Uncharacterized protein</fullName>
    </submittedName>
</protein>
<dbReference type="AlphaFoldDB" id="A0ABD1IKP3"/>
<dbReference type="Proteomes" id="UP001567538">
    <property type="component" value="Unassembled WGS sequence"/>
</dbReference>
<feature type="compositionally biased region" description="Polar residues" evidence="1">
    <location>
        <begin position="37"/>
        <end position="53"/>
    </location>
</feature>
<reference evidence="2 3" key="1">
    <citation type="submission" date="2024-06" db="EMBL/GenBank/DDBJ databases">
        <title>A chromosome level genome sequence of Diviner's sage (Salvia divinorum).</title>
        <authorList>
            <person name="Ford S.A."/>
            <person name="Ro D.-K."/>
            <person name="Ness R.W."/>
            <person name="Phillips M.A."/>
        </authorList>
    </citation>
    <scope>NUCLEOTIDE SEQUENCE [LARGE SCALE GENOMIC DNA]</scope>
    <source>
        <strain evidence="2">SAF-2024a</strain>
        <tissue evidence="2">Leaf</tissue>
    </source>
</reference>
<keyword evidence="3" id="KW-1185">Reference proteome</keyword>
<name>A0ABD1IKP3_SALDI</name>
<sequence>MWGFCERVESSRPPPLSFLEAKVFAKERNDFSRLPSTWLQEKKSSTSPPSLRSNGIPIASRAEARDEGLS</sequence>
<evidence type="ECO:0000313" key="3">
    <source>
        <dbReference type="Proteomes" id="UP001567538"/>
    </source>
</evidence>
<accession>A0ABD1IKP3</accession>
<comment type="caution">
    <text evidence="2">The sequence shown here is derived from an EMBL/GenBank/DDBJ whole genome shotgun (WGS) entry which is preliminary data.</text>
</comment>
<organism evidence="2 3">
    <name type="scientific">Salvia divinorum</name>
    <name type="common">Maria pastora</name>
    <name type="synonym">Diviner's sage</name>
    <dbReference type="NCBI Taxonomy" id="28513"/>
    <lineage>
        <taxon>Eukaryota</taxon>
        <taxon>Viridiplantae</taxon>
        <taxon>Streptophyta</taxon>
        <taxon>Embryophyta</taxon>
        <taxon>Tracheophyta</taxon>
        <taxon>Spermatophyta</taxon>
        <taxon>Magnoliopsida</taxon>
        <taxon>eudicotyledons</taxon>
        <taxon>Gunneridae</taxon>
        <taxon>Pentapetalae</taxon>
        <taxon>asterids</taxon>
        <taxon>lamiids</taxon>
        <taxon>Lamiales</taxon>
        <taxon>Lamiaceae</taxon>
        <taxon>Nepetoideae</taxon>
        <taxon>Mentheae</taxon>
        <taxon>Salviinae</taxon>
        <taxon>Salvia</taxon>
        <taxon>Salvia subgen. Calosphace</taxon>
    </lineage>
</organism>
<feature type="region of interest" description="Disordered" evidence="1">
    <location>
        <begin position="37"/>
        <end position="70"/>
    </location>
</feature>
<proteinExistence type="predicted"/>
<evidence type="ECO:0000256" key="1">
    <source>
        <dbReference type="SAM" id="MobiDB-lite"/>
    </source>
</evidence>